<dbReference type="Proteomes" id="UP000295668">
    <property type="component" value="Unassembled WGS sequence"/>
</dbReference>
<accession>A0A4R5MJM9</accession>
<protein>
    <submittedName>
        <fullName evidence="2">Uncharacterized protein</fullName>
    </submittedName>
</protein>
<gene>
    <name evidence="2" type="ORF">EZJ43_13380</name>
</gene>
<evidence type="ECO:0000256" key="1">
    <source>
        <dbReference type="SAM" id="Phobius"/>
    </source>
</evidence>
<organism evidence="2 3">
    <name type="scientific">Pedobacter changchengzhani</name>
    <dbReference type="NCBI Taxonomy" id="2529274"/>
    <lineage>
        <taxon>Bacteria</taxon>
        <taxon>Pseudomonadati</taxon>
        <taxon>Bacteroidota</taxon>
        <taxon>Sphingobacteriia</taxon>
        <taxon>Sphingobacteriales</taxon>
        <taxon>Sphingobacteriaceae</taxon>
        <taxon>Pedobacter</taxon>
    </lineage>
</organism>
<dbReference type="RefSeq" id="WP_133263216.1">
    <property type="nucleotide sequence ID" value="NZ_SJCY01000009.1"/>
</dbReference>
<feature type="transmembrane region" description="Helical" evidence="1">
    <location>
        <begin position="7"/>
        <end position="27"/>
    </location>
</feature>
<keyword evidence="1" id="KW-1133">Transmembrane helix</keyword>
<comment type="caution">
    <text evidence="2">The sequence shown here is derived from an EMBL/GenBank/DDBJ whole genome shotgun (WGS) entry which is preliminary data.</text>
</comment>
<name>A0A4R5MJM9_9SPHI</name>
<proteinExistence type="predicted"/>
<keyword evidence="1" id="KW-0812">Transmembrane</keyword>
<dbReference type="OrthoDB" id="1441944at2"/>
<dbReference type="EMBL" id="SJCY01000009">
    <property type="protein sequence ID" value="TDG35606.1"/>
    <property type="molecule type" value="Genomic_DNA"/>
</dbReference>
<keyword evidence="3" id="KW-1185">Reference proteome</keyword>
<keyword evidence="1" id="KW-0472">Membrane</keyword>
<dbReference type="AlphaFoldDB" id="A0A4R5MJM9"/>
<sequence length="335" mass="39430">MKKSTKIILWITGITAIIILPDANLYYQNIILKLDRLPKAYRNYSALADLKDDKYEVVDFFGAEPLLQLNDSTIAIIAVAKQNDNDILVQKTWYKINLRGIVIDSLKLSYKREDDKHFYKTFNSYIVDIGANTYNTWLIDSDTTWKPIKNLQPNKVYDSKEVEKMISADNYVHSAIIQLKNGEELNHLIFFKDKGFHAIFVEENWTKLNDPINKLEVRYESLGKDTVKESSTVKRVYVQKEQWMDTSVWKLSKYTTMWTGGGLGRKRWEGTAYYDLQLPKKTLHFKEEVTIEYPDQYVREPFKYKIYKPNNGDYQILSEGEYFTTYLIRPKLNIK</sequence>
<evidence type="ECO:0000313" key="3">
    <source>
        <dbReference type="Proteomes" id="UP000295668"/>
    </source>
</evidence>
<reference evidence="2 3" key="1">
    <citation type="submission" date="2019-02" db="EMBL/GenBank/DDBJ databases">
        <title>Pedobacter sp. nov., a novel speices isolated from soil of pinguins habitat in Antarcitica.</title>
        <authorList>
            <person name="He R.-H."/>
        </authorList>
    </citation>
    <scope>NUCLEOTIDE SEQUENCE [LARGE SCALE GENOMIC DNA]</scope>
    <source>
        <strain evidence="2 3">E01020</strain>
    </source>
</reference>
<evidence type="ECO:0000313" key="2">
    <source>
        <dbReference type="EMBL" id="TDG35606.1"/>
    </source>
</evidence>